<evidence type="ECO:0000256" key="1">
    <source>
        <dbReference type="SAM" id="MobiDB-lite"/>
    </source>
</evidence>
<evidence type="ECO:0000313" key="2">
    <source>
        <dbReference type="EMBL" id="KAK6634448.1"/>
    </source>
</evidence>
<dbReference type="EMBL" id="JAWJWE010000005">
    <property type="protein sequence ID" value="KAK6634448.1"/>
    <property type="molecule type" value="Genomic_DNA"/>
</dbReference>
<proteinExistence type="predicted"/>
<feature type="region of interest" description="Disordered" evidence="1">
    <location>
        <begin position="97"/>
        <end position="120"/>
    </location>
</feature>
<organism evidence="2 3">
    <name type="scientific">Polyplax serrata</name>
    <name type="common">Common mouse louse</name>
    <dbReference type="NCBI Taxonomy" id="468196"/>
    <lineage>
        <taxon>Eukaryota</taxon>
        <taxon>Metazoa</taxon>
        <taxon>Ecdysozoa</taxon>
        <taxon>Arthropoda</taxon>
        <taxon>Hexapoda</taxon>
        <taxon>Insecta</taxon>
        <taxon>Pterygota</taxon>
        <taxon>Neoptera</taxon>
        <taxon>Paraneoptera</taxon>
        <taxon>Psocodea</taxon>
        <taxon>Troctomorpha</taxon>
        <taxon>Phthiraptera</taxon>
        <taxon>Anoplura</taxon>
        <taxon>Polyplacidae</taxon>
        <taxon>Polyplax</taxon>
    </lineage>
</organism>
<protein>
    <submittedName>
        <fullName evidence="2">Uncharacterized protein</fullName>
    </submittedName>
</protein>
<feature type="compositionally biased region" description="Low complexity" evidence="1">
    <location>
        <begin position="98"/>
        <end position="112"/>
    </location>
</feature>
<name>A0AAN8P6K8_POLSC</name>
<reference evidence="2 3" key="1">
    <citation type="submission" date="2023-10" db="EMBL/GenBank/DDBJ databases">
        <title>Genomes of two closely related lineages of the louse Polyplax serrata with different host specificities.</title>
        <authorList>
            <person name="Martinu J."/>
            <person name="Tarabai H."/>
            <person name="Stefka J."/>
            <person name="Hypsa V."/>
        </authorList>
    </citation>
    <scope>NUCLEOTIDE SEQUENCE [LARGE SCALE GENOMIC DNA]</scope>
    <source>
        <strain evidence="2">HR10_N</strain>
    </source>
</reference>
<accession>A0AAN8P6K8</accession>
<sequence length="168" mass="18764">MGKMTVEEIVVEPDSGVSIEPDSGVSFELHDLQFGSGVSVSAHGDDKKGSKVIVVAEMSERDPELFCDKSISRKKSDVKKLLSENELWKKSIGFQGIRSNSSRNKSKSSQDLVSDEDVEDEDVDFGETCVKDNECFAFEEAALSEESLVEHFEHLFEAKPYHGVREWL</sequence>
<comment type="caution">
    <text evidence="2">The sequence shown here is derived from an EMBL/GenBank/DDBJ whole genome shotgun (WGS) entry which is preliminary data.</text>
</comment>
<evidence type="ECO:0000313" key="3">
    <source>
        <dbReference type="Proteomes" id="UP001372834"/>
    </source>
</evidence>
<gene>
    <name evidence="2" type="ORF">RUM43_011849</name>
</gene>
<dbReference type="Proteomes" id="UP001372834">
    <property type="component" value="Unassembled WGS sequence"/>
</dbReference>
<dbReference type="AlphaFoldDB" id="A0AAN8P6K8"/>